<feature type="chain" id="PRO_5041921478" evidence="3">
    <location>
        <begin position="25"/>
        <end position="398"/>
    </location>
</feature>
<evidence type="ECO:0000256" key="3">
    <source>
        <dbReference type="SAM" id="SignalP"/>
    </source>
</evidence>
<dbReference type="CDD" id="cd00063">
    <property type="entry name" value="FN3"/>
    <property type="match status" value="1"/>
</dbReference>
<reference evidence="5" key="1">
    <citation type="submission" date="2023-01" db="EMBL/GenBank/DDBJ databases">
        <title>The diversity of Class Acidimicrobiia in South China Sea sediment environments and the proposal of Iamia marina sp. nov., a novel species of the genus Iamia.</title>
        <authorList>
            <person name="He Y."/>
            <person name="Tian X."/>
        </authorList>
    </citation>
    <scope>NUCLEOTIDE SEQUENCE</scope>
    <source>
        <strain evidence="5">DSM 19957</strain>
    </source>
</reference>
<dbReference type="PANTHER" id="PTHR13817:SF73">
    <property type="entry name" value="FIBRONECTIN TYPE-III DOMAIN-CONTAINING PROTEIN"/>
    <property type="match status" value="1"/>
</dbReference>
<accession>A0AAE9Y6D4</accession>
<dbReference type="RefSeq" id="WP_272737036.1">
    <property type="nucleotide sequence ID" value="NZ_CP116942.1"/>
</dbReference>
<evidence type="ECO:0000259" key="4">
    <source>
        <dbReference type="PROSITE" id="PS50853"/>
    </source>
</evidence>
<feature type="signal peptide" evidence="3">
    <location>
        <begin position="1"/>
        <end position="24"/>
    </location>
</feature>
<evidence type="ECO:0000256" key="2">
    <source>
        <dbReference type="ARBA" id="ARBA00023295"/>
    </source>
</evidence>
<evidence type="ECO:0000256" key="1">
    <source>
        <dbReference type="ARBA" id="ARBA00022737"/>
    </source>
</evidence>
<sequence length="398" mass="41308">MAGAVRTGLVALLLGGLLAVGAPAATPVAATPAGMHAVRGRIVVDDVAGRVVATEEGVLRTGTLERPTAPTGVEAAWGADRATVSWTPPALDGGHPITGYVVTPIREGEPEPAVTVGPGATSTVVTGLSPERVYAFTVAALNQVGAGPPSAPSDEVLLRTMAPFSSWEEEVDSLFRWMIGRPPTAGEMSVWAGGLAAGTKAPGDLLSVLRGEFFEGDPCAVAPDSLTCEGSQAHLVDPVLRLYAASFQRSADRDGTQYWLARRRSGTSLRSVAAFFVASREFRARYGTLSDGAFVDRVYRNVLGRAPDPSGRAFWVGELASGRRSRALVMVGFAGSREHRVAQAAETAASALWITLADVTPTPAQREQVTGALARGVPLVDVARTVLADPLVAAHAGG</sequence>
<keyword evidence="1" id="KW-0677">Repeat</keyword>
<dbReference type="InterPro" id="IPR025282">
    <property type="entry name" value="DUF4214"/>
</dbReference>
<dbReference type="Proteomes" id="UP001216390">
    <property type="component" value="Chromosome"/>
</dbReference>
<dbReference type="PROSITE" id="PS50853">
    <property type="entry name" value="FN3"/>
    <property type="match status" value="1"/>
</dbReference>
<feature type="domain" description="Fibronectin type-III" evidence="4">
    <location>
        <begin position="66"/>
        <end position="163"/>
    </location>
</feature>
<evidence type="ECO:0000313" key="6">
    <source>
        <dbReference type="Proteomes" id="UP001216390"/>
    </source>
</evidence>
<dbReference type="InterPro" id="IPR003961">
    <property type="entry name" value="FN3_dom"/>
</dbReference>
<dbReference type="SMART" id="SM00060">
    <property type="entry name" value="FN3"/>
    <property type="match status" value="1"/>
</dbReference>
<dbReference type="InterPro" id="IPR038255">
    <property type="entry name" value="PBS_linker_sf"/>
</dbReference>
<dbReference type="AlphaFoldDB" id="A0AAE9Y6D4"/>
<dbReference type="Pfam" id="PF13946">
    <property type="entry name" value="DUF4214"/>
    <property type="match status" value="1"/>
</dbReference>
<keyword evidence="6" id="KW-1185">Reference proteome</keyword>
<keyword evidence="3" id="KW-0732">Signal</keyword>
<dbReference type="GO" id="GO:0016798">
    <property type="term" value="F:hydrolase activity, acting on glycosyl bonds"/>
    <property type="evidence" value="ECO:0007669"/>
    <property type="project" value="UniProtKB-KW"/>
</dbReference>
<dbReference type="EMBL" id="CP116942">
    <property type="protein sequence ID" value="WCO67515.1"/>
    <property type="molecule type" value="Genomic_DNA"/>
</dbReference>
<dbReference type="InterPro" id="IPR036116">
    <property type="entry name" value="FN3_sf"/>
</dbReference>
<dbReference type="KEGG" id="ima:PO878_02120"/>
<protein>
    <submittedName>
        <fullName evidence="5">DUF4214 domain-containing protein</fullName>
    </submittedName>
</protein>
<dbReference type="PANTHER" id="PTHR13817">
    <property type="entry name" value="TITIN"/>
    <property type="match status" value="1"/>
</dbReference>
<dbReference type="Gene3D" id="1.10.3130.20">
    <property type="entry name" value="Phycobilisome linker domain"/>
    <property type="match status" value="1"/>
</dbReference>
<keyword evidence="2" id="KW-0326">Glycosidase</keyword>
<gene>
    <name evidence="5" type="ORF">PO878_02120</name>
</gene>
<dbReference type="InterPro" id="IPR050964">
    <property type="entry name" value="Striated_Muscle_Regulatory"/>
</dbReference>
<dbReference type="GO" id="GO:0005975">
    <property type="term" value="P:carbohydrate metabolic process"/>
    <property type="evidence" value="ECO:0007669"/>
    <property type="project" value="UniProtKB-ARBA"/>
</dbReference>
<keyword evidence="2" id="KW-0378">Hydrolase</keyword>
<dbReference type="PRINTS" id="PR00014">
    <property type="entry name" value="FNTYPEIII"/>
</dbReference>
<dbReference type="SUPFAM" id="SSF49265">
    <property type="entry name" value="Fibronectin type III"/>
    <property type="match status" value="1"/>
</dbReference>
<proteinExistence type="predicted"/>
<dbReference type="InterPro" id="IPR013783">
    <property type="entry name" value="Ig-like_fold"/>
</dbReference>
<dbReference type="Gene3D" id="2.60.40.10">
    <property type="entry name" value="Immunoglobulins"/>
    <property type="match status" value="1"/>
</dbReference>
<name>A0AAE9Y6D4_9ACTN</name>
<dbReference type="Pfam" id="PF00041">
    <property type="entry name" value="fn3"/>
    <property type="match status" value="1"/>
</dbReference>
<evidence type="ECO:0000313" key="5">
    <source>
        <dbReference type="EMBL" id="WCO67515.1"/>
    </source>
</evidence>
<organism evidence="5 6">
    <name type="scientific">Iamia majanohamensis</name>
    <dbReference type="NCBI Taxonomy" id="467976"/>
    <lineage>
        <taxon>Bacteria</taxon>
        <taxon>Bacillati</taxon>
        <taxon>Actinomycetota</taxon>
        <taxon>Acidimicrobiia</taxon>
        <taxon>Acidimicrobiales</taxon>
        <taxon>Iamiaceae</taxon>
        <taxon>Iamia</taxon>
    </lineage>
</organism>